<dbReference type="Pfam" id="PF06250">
    <property type="entry name" value="YhcG_C"/>
    <property type="match status" value="1"/>
</dbReference>
<dbReference type="Pfam" id="PF17761">
    <property type="entry name" value="DUF1016_N"/>
    <property type="match status" value="1"/>
</dbReference>
<dbReference type="AlphaFoldDB" id="A0A0N8RRY5"/>
<evidence type="ECO:0000259" key="2">
    <source>
        <dbReference type="Pfam" id="PF17761"/>
    </source>
</evidence>
<evidence type="ECO:0000313" key="3">
    <source>
        <dbReference type="EMBL" id="KPX55287.1"/>
    </source>
</evidence>
<gene>
    <name evidence="3" type="ORF">ALO35_04791</name>
</gene>
<evidence type="ECO:0008006" key="5">
    <source>
        <dbReference type="Google" id="ProtNLM"/>
    </source>
</evidence>
<dbReference type="Proteomes" id="UP000050265">
    <property type="component" value="Unassembled WGS sequence"/>
</dbReference>
<accession>A0A0N8RRY5</accession>
<dbReference type="PANTHER" id="PTHR30547:SF5">
    <property type="entry name" value="NUCLEASE YHCG-RELATED"/>
    <property type="match status" value="1"/>
</dbReference>
<dbReference type="InterPro" id="IPR011856">
    <property type="entry name" value="tRNA_endonuc-like_dom_sf"/>
</dbReference>
<proteinExistence type="predicted"/>
<dbReference type="PATRIC" id="fig|53707.9.peg.1358"/>
<feature type="domain" description="YhcG PDDEXK nuclease" evidence="1">
    <location>
        <begin position="206"/>
        <end position="358"/>
    </location>
</feature>
<feature type="domain" description="YhcG N-terminal" evidence="2">
    <location>
        <begin position="50"/>
        <end position="185"/>
    </location>
</feature>
<organism evidence="3 4">
    <name type="scientific">Pseudomonas amygdali pv. lachrymans</name>
    <name type="common">Pseudomonas syringae pv. lachrymans</name>
    <dbReference type="NCBI Taxonomy" id="53707"/>
    <lineage>
        <taxon>Bacteria</taxon>
        <taxon>Pseudomonadati</taxon>
        <taxon>Pseudomonadota</taxon>
        <taxon>Gammaproteobacteria</taxon>
        <taxon>Pseudomonadales</taxon>
        <taxon>Pseudomonadaceae</taxon>
        <taxon>Pseudomonas</taxon>
        <taxon>Pseudomonas amygdali</taxon>
    </lineage>
</organism>
<comment type="caution">
    <text evidence="3">The sequence shown here is derived from an EMBL/GenBank/DDBJ whole genome shotgun (WGS) entry which is preliminary data.</text>
</comment>
<evidence type="ECO:0000313" key="4">
    <source>
        <dbReference type="Proteomes" id="UP000050265"/>
    </source>
</evidence>
<dbReference type="EMBL" id="LJQP01000468">
    <property type="protein sequence ID" value="KPX55287.1"/>
    <property type="molecule type" value="Genomic_DNA"/>
</dbReference>
<dbReference type="GO" id="GO:0003676">
    <property type="term" value="F:nucleic acid binding"/>
    <property type="evidence" value="ECO:0007669"/>
    <property type="project" value="InterPro"/>
</dbReference>
<protein>
    <recommendedName>
        <fullName evidence="5">Cytoplasmic protein</fullName>
    </recommendedName>
</protein>
<sequence length="370" mass="42507">MPKDAPYEPDNCPSRFSLATRHRFPTQWSTCSMSTPNAPHTPVNDRFDEVLAMIQGARQQAAQAVNTRLIELYWQVGAYISRKIENAEWGDAVVSQLAEHLAVTQPGLRGFTRSNLFRMRQFYEIYRAEEKVAPLARQLSWSHNLIIFSQSKRPEEREFYLKMATQEGWSKRELERQFKTALFERSITQPAKASAMLKETRPAALDVFRDAYMVEFLELPSGHAEADLHRGLLQRLRDFLIELGRDFCFVGSEYALQVGGQDFALDLLFFHRGLNCLVAIELKVGRFEPEYLGKLDFYLEALDRNVRKPHENPAIGVLLCASKNDEVVEYALNRSLSPALIAEYQTRLPDRQLLQAKLHEFYASAVLSDQ</sequence>
<dbReference type="PANTHER" id="PTHR30547">
    <property type="entry name" value="UNCHARACTERIZED PROTEIN YHCG-RELATED"/>
    <property type="match status" value="1"/>
</dbReference>
<dbReference type="InterPro" id="IPR009362">
    <property type="entry name" value="YhcG_C"/>
</dbReference>
<reference evidence="3 4" key="1">
    <citation type="submission" date="2015-09" db="EMBL/GenBank/DDBJ databases">
        <title>Genome announcement of multiple Pseudomonas syringae strains.</title>
        <authorList>
            <person name="Thakur S."/>
            <person name="Wang P.W."/>
            <person name="Gong Y."/>
            <person name="Weir B.S."/>
            <person name="Guttman D.S."/>
        </authorList>
    </citation>
    <scope>NUCLEOTIDE SEQUENCE [LARGE SCALE GENOMIC DNA]</scope>
    <source>
        <strain evidence="3 4">ICMP3507</strain>
    </source>
</reference>
<name>A0A0N8RRY5_PSEAV</name>
<dbReference type="Gene3D" id="3.40.1350.10">
    <property type="match status" value="1"/>
</dbReference>
<dbReference type="InterPro" id="IPR041527">
    <property type="entry name" value="YhcG_N"/>
</dbReference>
<dbReference type="InterPro" id="IPR053148">
    <property type="entry name" value="PD-DEXK-like_domain"/>
</dbReference>
<evidence type="ECO:0000259" key="1">
    <source>
        <dbReference type="Pfam" id="PF06250"/>
    </source>
</evidence>